<dbReference type="Proteomes" id="UP000005266">
    <property type="component" value="Segment"/>
</dbReference>
<dbReference type="CDD" id="cd11542">
    <property type="entry name" value="NTP-PPase_u5"/>
    <property type="match status" value="1"/>
</dbReference>
<gene>
    <name evidence="2" type="ORF">COPG_00084</name>
</gene>
<dbReference type="EMBL" id="HQ317390">
    <property type="protein sequence ID" value="AFK66680.1"/>
    <property type="molecule type" value="Genomic_DNA"/>
</dbReference>
<dbReference type="GeneID" id="13165501"/>
<dbReference type="Pfam" id="PF00462">
    <property type="entry name" value="Glutaredoxin"/>
    <property type="match status" value="1"/>
</dbReference>
<dbReference type="InterPro" id="IPR014025">
    <property type="entry name" value="Glutaredoxin_subgr"/>
</dbReference>
<dbReference type="GO" id="GO:0015038">
    <property type="term" value="F:glutathione disulfide oxidoreductase activity"/>
    <property type="evidence" value="ECO:0007669"/>
    <property type="project" value="TreeGrafter"/>
</dbReference>
<keyword evidence="3" id="KW-1185">Reference proteome</keyword>
<dbReference type="GO" id="GO:0034599">
    <property type="term" value="P:cellular response to oxidative stress"/>
    <property type="evidence" value="ECO:0007669"/>
    <property type="project" value="TreeGrafter"/>
</dbReference>
<organism evidence="2 3">
    <name type="scientific">Colwellia phage 9A</name>
    <dbReference type="NCBI Taxonomy" id="765765"/>
    <lineage>
        <taxon>Viruses</taxon>
        <taxon>Duplodnaviria</taxon>
        <taxon>Heunggongvirae</taxon>
        <taxon>Uroviricota</taxon>
        <taxon>Caudoviricetes</taxon>
        <taxon>Franklinbayvirus</taxon>
        <taxon>Franklinbayvirus fv9A</taxon>
    </lineage>
</organism>
<evidence type="ECO:0000259" key="1">
    <source>
        <dbReference type="Pfam" id="PF00462"/>
    </source>
</evidence>
<feature type="domain" description="Glutaredoxin" evidence="1">
    <location>
        <begin position="5"/>
        <end position="68"/>
    </location>
</feature>
<dbReference type="CDD" id="cd02066">
    <property type="entry name" value="GRX_family"/>
    <property type="match status" value="1"/>
</dbReference>
<dbReference type="PRINTS" id="PR00160">
    <property type="entry name" value="GLUTAREDOXIN"/>
</dbReference>
<sequence>MNKNVKVYSKAGCTYCDQVKAILTANGLEYVVVNIDEDTKESNEAHQLITTTLGLTTVPQVFIDGKRIGGLEDTTIYLEPKEDDDFSEFQEDFQPRPESEVIVEKTCREKVMDHGIQDSMALAINQIQSICHGLAKEGGWWDRKGDALAAHNLLLTGTVTDAATLAVLTSVANQERNPLELIALMHSELSEGLEGVRKDQMDDKLPHRKMIEVELADAIVRILDASGGWGLDVGGALVEKLVFNITRSDHQPENRLKADGKKY</sequence>
<dbReference type="RefSeq" id="YP_006489270.1">
    <property type="nucleotide sequence ID" value="NC_018088.1"/>
</dbReference>
<dbReference type="PANTHER" id="PTHR45694">
    <property type="entry name" value="GLUTAREDOXIN 2"/>
    <property type="match status" value="1"/>
</dbReference>
<accession>I3UMG5</accession>
<name>I3UMG5_9CAUD</name>
<protein>
    <submittedName>
        <fullName evidence="2">Glutaredoxin 3</fullName>
    </submittedName>
</protein>
<dbReference type="InterPro" id="IPR002109">
    <property type="entry name" value="Glutaredoxin"/>
</dbReference>
<dbReference type="PROSITE" id="PS51354">
    <property type="entry name" value="GLUTAREDOXIN_2"/>
    <property type="match status" value="1"/>
</dbReference>
<dbReference type="PANTHER" id="PTHR45694:SF18">
    <property type="entry name" value="GLUTAREDOXIN-1-RELATED"/>
    <property type="match status" value="1"/>
</dbReference>
<dbReference type="SUPFAM" id="SSF52833">
    <property type="entry name" value="Thioredoxin-like"/>
    <property type="match status" value="1"/>
</dbReference>
<reference evidence="2 3" key="1">
    <citation type="journal article" date="2013" name="Extremophiles">
        <title>Genomic analysis of cold-active Colwelliaphage 9A and psychrophilic phage-host interactions.</title>
        <authorList>
            <person name="Colangelo-Lillis J.R."/>
            <person name="Deming J.W."/>
        </authorList>
    </citation>
    <scope>NUCLEOTIDE SEQUENCE [LARGE SCALE GENOMIC DNA]</scope>
    <source>
        <strain evidence="2">9A</strain>
    </source>
</reference>
<dbReference type="InterPro" id="IPR036249">
    <property type="entry name" value="Thioredoxin-like_sf"/>
</dbReference>
<evidence type="ECO:0000313" key="2">
    <source>
        <dbReference type="EMBL" id="AFK66680.1"/>
    </source>
</evidence>
<proteinExistence type="predicted"/>
<dbReference type="Gene3D" id="3.40.30.10">
    <property type="entry name" value="Glutaredoxin"/>
    <property type="match status" value="1"/>
</dbReference>
<dbReference type="Gene3D" id="1.10.287.1080">
    <property type="entry name" value="MazG-like"/>
    <property type="match status" value="1"/>
</dbReference>
<evidence type="ECO:0000313" key="3">
    <source>
        <dbReference type="Proteomes" id="UP000005266"/>
    </source>
</evidence>
<dbReference type="KEGG" id="vg:13165501"/>
<dbReference type="SUPFAM" id="SSF101386">
    <property type="entry name" value="all-alpha NTP pyrophosphatases"/>
    <property type="match status" value="1"/>
</dbReference>
<dbReference type="OrthoDB" id="16847at10239"/>